<gene>
    <name evidence="3" type="ORF">MFFC18_33250</name>
</gene>
<feature type="domain" description="CAAX prenyl protease 2/Lysostaphin resistance protein A-like" evidence="2">
    <location>
        <begin position="584"/>
        <end position="671"/>
    </location>
</feature>
<dbReference type="RefSeq" id="WP_075082085.1">
    <property type="nucleotide sequence ID" value="NZ_CP042912.1"/>
</dbReference>
<sequence length="750" mass="82277">MTWSNVKLIFKRETRDQLRDRRTLFTIAIMPLVLYPLMGMAMLQVAQFTREHPTRIWIVGTENLPESPVLLTDGALDPQWFDGERAELLQVESPAETDKKFHDLFRQFHENESWSGDPDLANQMIDNEMKARGVDLAIVFTKPTLDEGSSDDSGLKIGPTVHILHNSANDRSNIAADRVTQIIGRWRSDAIHRSLQAHGVPSSLVAGIPIKRADISAKSKRQAATWSKILPFIVIMWSLTGAFYPAIDLCAGEKERGTFETLLSSPAGRSDIAIGKLLTVMSFSMVTSLLNLLSMAFTGLFVASRMGGAAGLGGLGIPPASSLLWLLLALIPISALFSAIALAAAAFARSSKEGQYYLIPLMMISMPLMMVPMLPGARLDLGTSLIPVSGLMLLLRGLIEGQYAEVLPYAAPVCMVTFTCCYLAIRWVVRQFNSESVLFRASEKFAIGAWLQQVMRDRHDLPSVGNAFLLGVMVLVLGFFVQLAVGSSMPVNWLDLVKTILIVLIATIGMPAILMAMFLTRNPRKSLRLNLCSVPSACAAVLMALCFHPLIMWFSGFVLYVYPLQGDATGKSEFVSGLVDQAPGLWAIILLMAVAPAIIEELAYRGFILSGLEGLRNRWKAILITSILFGVAHFAIQQAIITFVIGMILGVIAIETRSLIPCMIYHATHNSITVLLPRVDAATVDGSPVLPWILYTNDGTIWQYSILPGIAMTLLGVLLLIWFIKSSGRSDLRPRSGDVTILQPVLRENQ</sequence>
<accession>A0A5B9PFL7</accession>
<keyword evidence="1" id="KW-0812">Transmembrane</keyword>
<dbReference type="PANTHER" id="PTHR43471:SF3">
    <property type="entry name" value="ABC TRANSPORTER PERMEASE PROTEIN NATB"/>
    <property type="match status" value="1"/>
</dbReference>
<dbReference type="STRING" id="980251.GCA_001642875_02749"/>
<feature type="transmembrane region" description="Helical" evidence="1">
    <location>
        <begin position="406"/>
        <end position="425"/>
    </location>
</feature>
<keyword evidence="1" id="KW-0472">Membrane</keyword>
<dbReference type="Pfam" id="PF02517">
    <property type="entry name" value="Rce1-like"/>
    <property type="match status" value="1"/>
</dbReference>
<dbReference type="AlphaFoldDB" id="A0A5B9PFL7"/>
<feature type="transmembrane region" description="Helical" evidence="1">
    <location>
        <begin position="497"/>
        <end position="519"/>
    </location>
</feature>
<feature type="transmembrane region" description="Helical" evidence="1">
    <location>
        <begin position="356"/>
        <end position="375"/>
    </location>
</feature>
<evidence type="ECO:0000256" key="1">
    <source>
        <dbReference type="SAM" id="Phobius"/>
    </source>
</evidence>
<feature type="transmembrane region" description="Helical" evidence="1">
    <location>
        <begin position="701"/>
        <end position="724"/>
    </location>
</feature>
<dbReference type="PANTHER" id="PTHR43471">
    <property type="entry name" value="ABC TRANSPORTER PERMEASE"/>
    <property type="match status" value="1"/>
</dbReference>
<dbReference type="InterPro" id="IPR003675">
    <property type="entry name" value="Rce1/LyrA-like_dom"/>
</dbReference>
<dbReference type="OrthoDB" id="5486437at2"/>
<dbReference type="Pfam" id="PF12679">
    <property type="entry name" value="ABC2_membrane_2"/>
    <property type="match status" value="1"/>
</dbReference>
<feature type="transmembrane region" description="Helical" evidence="1">
    <location>
        <begin position="21"/>
        <end position="43"/>
    </location>
</feature>
<feature type="transmembrane region" description="Helical" evidence="1">
    <location>
        <begin position="540"/>
        <end position="562"/>
    </location>
</feature>
<feature type="transmembrane region" description="Helical" evidence="1">
    <location>
        <begin position="323"/>
        <end position="344"/>
    </location>
</feature>
<dbReference type="GO" id="GO:0004175">
    <property type="term" value="F:endopeptidase activity"/>
    <property type="evidence" value="ECO:0007669"/>
    <property type="project" value="UniProtKB-ARBA"/>
</dbReference>
<evidence type="ECO:0000259" key="2">
    <source>
        <dbReference type="Pfam" id="PF02517"/>
    </source>
</evidence>
<dbReference type="NCBIfam" id="NF041647">
    <property type="entry name" value="ABC_perm_CPBP"/>
    <property type="match status" value="1"/>
</dbReference>
<evidence type="ECO:0000313" key="3">
    <source>
        <dbReference type="EMBL" id="QEG23426.1"/>
    </source>
</evidence>
<protein>
    <submittedName>
        <fullName evidence="3">ABC-2 family transporter protein</fullName>
    </submittedName>
</protein>
<dbReference type="KEGG" id="mff:MFFC18_33250"/>
<feature type="transmembrane region" description="Helical" evidence="1">
    <location>
        <begin position="277"/>
        <end position="303"/>
    </location>
</feature>
<keyword evidence="4" id="KW-1185">Reference proteome</keyword>
<proteinExistence type="predicted"/>
<organism evidence="3 4">
    <name type="scientific">Mariniblastus fucicola</name>
    <dbReference type="NCBI Taxonomy" id="980251"/>
    <lineage>
        <taxon>Bacteria</taxon>
        <taxon>Pseudomonadati</taxon>
        <taxon>Planctomycetota</taxon>
        <taxon>Planctomycetia</taxon>
        <taxon>Pirellulales</taxon>
        <taxon>Pirellulaceae</taxon>
        <taxon>Mariniblastus</taxon>
    </lineage>
</organism>
<feature type="transmembrane region" description="Helical" evidence="1">
    <location>
        <begin position="229"/>
        <end position="247"/>
    </location>
</feature>
<dbReference type="Proteomes" id="UP000322214">
    <property type="component" value="Chromosome"/>
</dbReference>
<reference evidence="3 4" key="1">
    <citation type="submission" date="2019-08" db="EMBL/GenBank/DDBJ databases">
        <title>Deep-cultivation of Planctomycetes and their phenomic and genomic characterization uncovers novel biology.</title>
        <authorList>
            <person name="Wiegand S."/>
            <person name="Jogler M."/>
            <person name="Boedeker C."/>
            <person name="Pinto D."/>
            <person name="Vollmers J."/>
            <person name="Rivas-Marin E."/>
            <person name="Kohn T."/>
            <person name="Peeters S.H."/>
            <person name="Heuer A."/>
            <person name="Rast P."/>
            <person name="Oberbeckmann S."/>
            <person name="Bunk B."/>
            <person name="Jeske O."/>
            <person name="Meyerdierks A."/>
            <person name="Storesund J.E."/>
            <person name="Kallscheuer N."/>
            <person name="Luecker S."/>
            <person name="Lage O.M."/>
            <person name="Pohl T."/>
            <person name="Merkel B.J."/>
            <person name="Hornburger P."/>
            <person name="Mueller R.-W."/>
            <person name="Bruemmer F."/>
            <person name="Labrenz M."/>
            <person name="Spormann A.M."/>
            <person name="Op den Camp H."/>
            <person name="Overmann J."/>
            <person name="Amann R."/>
            <person name="Jetten M.S.M."/>
            <person name="Mascher T."/>
            <person name="Medema M.H."/>
            <person name="Devos D.P."/>
            <person name="Kaster A.-K."/>
            <person name="Ovreas L."/>
            <person name="Rohde M."/>
            <person name="Galperin M.Y."/>
            <person name="Jogler C."/>
        </authorList>
    </citation>
    <scope>NUCLEOTIDE SEQUENCE [LARGE SCALE GENOMIC DNA]</scope>
    <source>
        <strain evidence="3 4">FC18</strain>
    </source>
</reference>
<dbReference type="GO" id="GO:0140359">
    <property type="term" value="F:ABC-type transporter activity"/>
    <property type="evidence" value="ECO:0007669"/>
    <property type="project" value="InterPro"/>
</dbReference>
<evidence type="ECO:0000313" key="4">
    <source>
        <dbReference type="Proteomes" id="UP000322214"/>
    </source>
</evidence>
<feature type="transmembrane region" description="Helical" evidence="1">
    <location>
        <begin position="467"/>
        <end position="485"/>
    </location>
</feature>
<dbReference type="EMBL" id="CP042912">
    <property type="protein sequence ID" value="QEG23426.1"/>
    <property type="molecule type" value="Genomic_DNA"/>
</dbReference>
<feature type="transmembrane region" description="Helical" evidence="1">
    <location>
        <begin position="621"/>
        <end position="654"/>
    </location>
</feature>
<name>A0A5B9PFL7_9BACT</name>
<feature type="transmembrane region" description="Helical" evidence="1">
    <location>
        <begin position="582"/>
        <end position="600"/>
    </location>
</feature>
<dbReference type="GO" id="GO:0080120">
    <property type="term" value="P:CAAX-box protein maturation"/>
    <property type="evidence" value="ECO:0007669"/>
    <property type="project" value="UniProtKB-ARBA"/>
</dbReference>
<keyword evidence="1" id="KW-1133">Transmembrane helix</keyword>
<dbReference type="GO" id="GO:0005886">
    <property type="term" value="C:plasma membrane"/>
    <property type="evidence" value="ECO:0007669"/>
    <property type="project" value="UniProtKB-SubCell"/>
</dbReference>